<dbReference type="GO" id="GO:0015293">
    <property type="term" value="F:symporter activity"/>
    <property type="evidence" value="ECO:0007669"/>
    <property type="project" value="InterPro"/>
</dbReference>
<evidence type="ECO:0000256" key="5">
    <source>
        <dbReference type="SAM" id="Phobius"/>
    </source>
</evidence>
<dbReference type="SUPFAM" id="SSF103473">
    <property type="entry name" value="MFS general substrate transporter"/>
    <property type="match status" value="1"/>
</dbReference>
<dbReference type="InterPro" id="IPR036259">
    <property type="entry name" value="MFS_trans_sf"/>
</dbReference>
<dbReference type="Proteomes" id="UP000520291">
    <property type="component" value="Unassembled WGS sequence"/>
</dbReference>
<evidence type="ECO:0000256" key="1">
    <source>
        <dbReference type="ARBA" id="ARBA00009617"/>
    </source>
</evidence>
<dbReference type="GO" id="GO:0005886">
    <property type="term" value="C:plasma membrane"/>
    <property type="evidence" value="ECO:0007669"/>
    <property type="project" value="TreeGrafter"/>
</dbReference>
<evidence type="ECO:0000256" key="2">
    <source>
        <dbReference type="ARBA" id="ARBA00022692"/>
    </source>
</evidence>
<feature type="transmembrane region" description="Helical" evidence="5">
    <location>
        <begin position="269"/>
        <end position="298"/>
    </location>
</feature>
<dbReference type="Gene3D" id="1.20.1250.20">
    <property type="entry name" value="MFS general substrate transporter like domains"/>
    <property type="match status" value="2"/>
</dbReference>
<dbReference type="InterPro" id="IPR001927">
    <property type="entry name" value="Na/Gal_symport"/>
</dbReference>
<dbReference type="GO" id="GO:0008643">
    <property type="term" value="P:carbohydrate transport"/>
    <property type="evidence" value="ECO:0007669"/>
    <property type="project" value="InterPro"/>
</dbReference>
<dbReference type="Pfam" id="PF13347">
    <property type="entry name" value="MFS_2"/>
    <property type="match status" value="1"/>
</dbReference>
<evidence type="ECO:0000313" key="7">
    <source>
        <dbReference type="EMBL" id="NME86754.1"/>
    </source>
</evidence>
<feature type="transmembrane region" description="Helical" evidence="5">
    <location>
        <begin position="150"/>
        <end position="170"/>
    </location>
</feature>
<dbReference type="NCBIfam" id="TIGR00792">
    <property type="entry name" value="gph"/>
    <property type="match status" value="1"/>
</dbReference>
<dbReference type="GO" id="GO:0006814">
    <property type="term" value="P:sodium ion transport"/>
    <property type="evidence" value="ECO:0007669"/>
    <property type="project" value="InterPro"/>
</dbReference>
<dbReference type="PROSITE" id="PS50850">
    <property type="entry name" value="MFS"/>
    <property type="match status" value="1"/>
</dbReference>
<dbReference type="PANTHER" id="PTHR11328:SF24">
    <property type="entry name" value="MAJOR FACILITATOR SUPERFAMILY (MFS) PROFILE DOMAIN-CONTAINING PROTEIN"/>
    <property type="match status" value="1"/>
</dbReference>
<reference evidence="7 8" key="1">
    <citation type="submission" date="2020-04" db="EMBL/GenBank/DDBJ databases">
        <authorList>
            <person name="Hitch T.C.A."/>
            <person name="Wylensek D."/>
            <person name="Clavel T."/>
        </authorList>
    </citation>
    <scope>NUCLEOTIDE SEQUENCE [LARGE SCALE GENOMIC DNA]</scope>
    <source>
        <strain evidence="7 8">WCA3-601-WT-5E</strain>
    </source>
</reference>
<comment type="similarity">
    <text evidence="1">Belongs to the sodium:galactoside symporter (TC 2.A.2) family.</text>
</comment>
<feature type="transmembrane region" description="Helical" evidence="5">
    <location>
        <begin position="107"/>
        <end position="129"/>
    </location>
</feature>
<feature type="transmembrane region" description="Helical" evidence="5">
    <location>
        <begin position="418"/>
        <end position="440"/>
    </location>
</feature>
<evidence type="ECO:0000259" key="6">
    <source>
        <dbReference type="PROSITE" id="PS50850"/>
    </source>
</evidence>
<keyword evidence="3 5" id="KW-1133">Transmembrane helix</keyword>
<feature type="domain" description="Major facilitator superfamily (MFS) profile" evidence="6">
    <location>
        <begin position="1"/>
        <end position="441"/>
    </location>
</feature>
<feature type="transmembrane region" description="Helical" evidence="5">
    <location>
        <begin position="232"/>
        <end position="249"/>
    </location>
</feature>
<feature type="transmembrane region" description="Helical" evidence="5">
    <location>
        <begin position="78"/>
        <end position="95"/>
    </location>
</feature>
<keyword evidence="2 5" id="KW-0812">Transmembrane</keyword>
<gene>
    <name evidence="7" type="ORF">HF841_12115</name>
</gene>
<sequence>MIKLTEKIGYGFGDMASSMFWKLFGAYLMIFYTDVFGLPAAVVGTMFLITRIWDSAFDPIVGVVADRTHSRWGKFRPYLLWLAAPFGIIGVLTFVTPDWSPTDKLVYAYVTYSLMMMIYSAINVPYASLLGVMSPNPKERNTLSTYRMTFAYIGSFIALLLFMPLVNFFSGNSKDLGDQQTGWTMAVVVIAILCIILFFGCFAWTKERVKPIKEAQNPLKEDLKDLFKNKPWWILLGAGVAALVFNSIRDGATVYYFKYFVVEEDYATVSFFGMSFVLSGLYLALGQAANIIGVIAAAPVSNRIGKRNTYMWAMIIATVLSVLFYWFDKEDLIWMFVFQALISICAGSIFPLLWSMYADCADYSELKTGNRATGLIFSSSSMSQKFGWAIGTAITGWLLGFFGFQANAVQSEEAISGIKMFLSFLPAVGTILSVVFISMYPLTEKKMKDITTELECKRQL</sequence>
<dbReference type="PANTHER" id="PTHR11328">
    <property type="entry name" value="MAJOR FACILITATOR SUPERFAMILY DOMAIN-CONTAINING PROTEIN"/>
    <property type="match status" value="1"/>
</dbReference>
<evidence type="ECO:0000256" key="4">
    <source>
        <dbReference type="ARBA" id="ARBA00023136"/>
    </source>
</evidence>
<keyword evidence="4 5" id="KW-0472">Membrane</keyword>
<comment type="caution">
    <text evidence="7">The sequence shown here is derived from an EMBL/GenBank/DDBJ whole genome shotgun (WGS) entry which is preliminary data.</text>
</comment>
<protein>
    <submittedName>
        <fullName evidence="7">MFS transporter</fullName>
    </submittedName>
</protein>
<feature type="transmembrane region" description="Helical" evidence="5">
    <location>
        <begin position="333"/>
        <end position="354"/>
    </location>
</feature>
<proteinExistence type="inferred from homology"/>
<dbReference type="InterPro" id="IPR039672">
    <property type="entry name" value="MFS_2"/>
</dbReference>
<organism evidence="7 8">
    <name type="scientific">Bacteroides eggerthii</name>
    <dbReference type="NCBI Taxonomy" id="28111"/>
    <lineage>
        <taxon>Bacteria</taxon>
        <taxon>Pseudomonadati</taxon>
        <taxon>Bacteroidota</taxon>
        <taxon>Bacteroidia</taxon>
        <taxon>Bacteroidales</taxon>
        <taxon>Bacteroidaceae</taxon>
        <taxon>Bacteroides</taxon>
    </lineage>
</organism>
<name>A0A7X9SCD1_9BACE</name>
<dbReference type="InterPro" id="IPR020846">
    <property type="entry name" value="MFS_dom"/>
</dbReference>
<dbReference type="CDD" id="cd17332">
    <property type="entry name" value="MFS_MelB_like"/>
    <property type="match status" value="1"/>
</dbReference>
<dbReference type="EMBL" id="JABAGL010000015">
    <property type="protein sequence ID" value="NME86754.1"/>
    <property type="molecule type" value="Genomic_DNA"/>
</dbReference>
<dbReference type="RefSeq" id="WP_168947861.1">
    <property type="nucleotide sequence ID" value="NZ_JABAGL010000015.1"/>
</dbReference>
<feature type="transmembrane region" description="Helical" evidence="5">
    <location>
        <begin position="24"/>
        <end position="49"/>
    </location>
</feature>
<feature type="transmembrane region" description="Helical" evidence="5">
    <location>
        <begin position="310"/>
        <end position="327"/>
    </location>
</feature>
<evidence type="ECO:0000313" key="8">
    <source>
        <dbReference type="Proteomes" id="UP000520291"/>
    </source>
</evidence>
<feature type="transmembrane region" description="Helical" evidence="5">
    <location>
        <begin position="386"/>
        <end position="406"/>
    </location>
</feature>
<evidence type="ECO:0000256" key="3">
    <source>
        <dbReference type="ARBA" id="ARBA00022989"/>
    </source>
</evidence>
<feature type="transmembrane region" description="Helical" evidence="5">
    <location>
        <begin position="182"/>
        <end position="204"/>
    </location>
</feature>
<accession>A0A7X9SCD1</accession>
<dbReference type="AlphaFoldDB" id="A0A7X9SCD1"/>